<dbReference type="EMBL" id="CP159872">
    <property type="protein sequence ID" value="XCM81097.1"/>
    <property type="molecule type" value="Genomic_DNA"/>
</dbReference>
<dbReference type="RefSeq" id="WP_354642034.1">
    <property type="nucleotide sequence ID" value="NZ_CP159872.1"/>
</dbReference>
<feature type="transmembrane region" description="Helical" evidence="1">
    <location>
        <begin position="10"/>
        <end position="27"/>
    </location>
</feature>
<keyword evidence="1" id="KW-0812">Transmembrane</keyword>
<dbReference type="AlphaFoldDB" id="A0AAU8JYZ5"/>
<protein>
    <submittedName>
        <fullName evidence="2">Uncharacterized protein</fullName>
    </submittedName>
</protein>
<keyword evidence="1" id="KW-1133">Transmembrane helix</keyword>
<evidence type="ECO:0000313" key="2">
    <source>
        <dbReference type="EMBL" id="XCM81097.1"/>
    </source>
</evidence>
<sequence length="65" mass="7094">MSDLFEKNGVVDRLLAVACLGVSLMLLDLGVDHRRHGGSIGWAVPGAVLVLVSCYATVRRFRARR</sequence>
<proteinExistence type="predicted"/>
<accession>A0AAU8JYZ5</accession>
<keyword evidence="1" id="KW-0472">Membrane</keyword>
<reference evidence="2" key="1">
    <citation type="submission" date="2024-06" db="EMBL/GenBank/DDBJ databases">
        <title>The genome sequences of Kitasatospora sp. strain HUAS MG31.</title>
        <authorList>
            <person name="Mo P."/>
        </authorList>
    </citation>
    <scope>NUCLEOTIDE SEQUENCE</scope>
    <source>
        <strain evidence="2">HUAS MG31</strain>
    </source>
</reference>
<evidence type="ECO:0000256" key="1">
    <source>
        <dbReference type="SAM" id="Phobius"/>
    </source>
</evidence>
<gene>
    <name evidence="2" type="ORF">ABWK59_20365</name>
</gene>
<organism evidence="2">
    <name type="scientific">Kitasatospora camelliae</name>
    <dbReference type="NCBI Taxonomy" id="3156397"/>
    <lineage>
        <taxon>Bacteria</taxon>
        <taxon>Bacillati</taxon>
        <taxon>Actinomycetota</taxon>
        <taxon>Actinomycetes</taxon>
        <taxon>Kitasatosporales</taxon>
        <taxon>Streptomycetaceae</taxon>
        <taxon>Kitasatospora</taxon>
    </lineage>
</organism>
<name>A0AAU8JYZ5_9ACTN</name>
<dbReference type="KEGG" id="kcm:ABWK59_20365"/>
<feature type="transmembrane region" description="Helical" evidence="1">
    <location>
        <begin position="39"/>
        <end position="58"/>
    </location>
</feature>